<evidence type="ECO:0000313" key="9">
    <source>
        <dbReference type="EMBL" id="RJP70480.1"/>
    </source>
</evidence>
<keyword evidence="5" id="KW-0812">Transmembrane</keyword>
<dbReference type="GO" id="GO:0009279">
    <property type="term" value="C:cell outer membrane"/>
    <property type="evidence" value="ECO:0007669"/>
    <property type="project" value="UniProtKB-SubCell"/>
</dbReference>
<dbReference type="GO" id="GO:1990281">
    <property type="term" value="C:efflux pump complex"/>
    <property type="evidence" value="ECO:0007669"/>
    <property type="project" value="TreeGrafter"/>
</dbReference>
<reference evidence="9 10" key="1">
    <citation type="journal article" date="2017" name="ISME J.">
        <title>Energy and carbon metabolisms in a deep terrestrial subsurface fluid microbial community.</title>
        <authorList>
            <person name="Momper L."/>
            <person name="Jungbluth S.P."/>
            <person name="Lee M.D."/>
            <person name="Amend J.P."/>
        </authorList>
    </citation>
    <scope>NUCLEOTIDE SEQUENCE [LARGE SCALE GENOMIC DNA]</scope>
    <source>
        <strain evidence="9">SURF_17</strain>
    </source>
</reference>
<dbReference type="PANTHER" id="PTHR30026:SF21">
    <property type="entry name" value="SLR1270 PROTEIN"/>
    <property type="match status" value="1"/>
</dbReference>
<evidence type="ECO:0000256" key="4">
    <source>
        <dbReference type="ARBA" id="ARBA00022452"/>
    </source>
</evidence>
<dbReference type="PIRSF" id="PIRSF001892">
    <property type="entry name" value="CyaE"/>
    <property type="match status" value="1"/>
</dbReference>
<evidence type="ECO:0000313" key="10">
    <source>
        <dbReference type="Proteomes" id="UP000285961"/>
    </source>
</evidence>
<gene>
    <name evidence="9" type="ORF">C4532_09325</name>
</gene>
<comment type="similarity">
    <text evidence="2">Belongs to the outer membrane factor (OMF) (TC 1.B.17) family.</text>
</comment>
<dbReference type="EMBL" id="QZKI01000070">
    <property type="protein sequence ID" value="RJP70480.1"/>
    <property type="molecule type" value="Genomic_DNA"/>
</dbReference>
<dbReference type="Gene3D" id="1.20.1600.10">
    <property type="entry name" value="Outer membrane efflux proteins (OEP)"/>
    <property type="match status" value="1"/>
</dbReference>
<dbReference type="Proteomes" id="UP000285961">
    <property type="component" value="Unassembled WGS sequence"/>
</dbReference>
<organism evidence="9 10">
    <name type="scientific">Candidatus Abyssobacteria bacterium SURF_17</name>
    <dbReference type="NCBI Taxonomy" id="2093361"/>
    <lineage>
        <taxon>Bacteria</taxon>
        <taxon>Pseudomonadati</taxon>
        <taxon>Candidatus Hydrogenedentota</taxon>
        <taxon>Candidatus Abyssobacteria</taxon>
    </lineage>
</organism>
<evidence type="ECO:0000256" key="5">
    <source>
        <dbReference type="ARBA" id="ARBA00022692"/>
    </source>
</evidence>
<dbReference type="GO" id="GO:0015562">
    <property type="term" value="F:efflux transmembrane transporter activity"/>
    <property type="evidence" value="ECO:0007669"/>
    <property type="project" value="InterPro"/>
</dbReference>
<dbReference type="InterPro" id="IPR028351">
    <property type="entry name" value="CyaE"/>
</dbReference>
<evidence type="ECO:0000256" key="2">
    <source>
        <dbReference type="ARBA" id="ARBA00007613"/>
    </source>
</evidence>
<dbReference type="PROSITE" id="PS51257">
    <property type="entry name" value="PROKAR_LIPOPROTEIN"/>
    <property type="match status" value="1"/>
</dbReference>
<comment type="subcellular location">
    <subcellularLocation>
        <location evidence="1">Cell outer membrane</location>
    </subcellularLocation>
</comment>
<name>A0A419EYX4_9BACT</name>
<keyword evidence="3" id="KW-0813">Transport</keyword>
<dbReference type="SUPFAM" id="SSF56954">
    <property type="entry name" value="Outer membrane efflux proteins (OEP)"/>
    <property type="match status" value="1"/>
</dbReference>
<dbReference type="InterPro" id="IPR003423">
    <property type="entry name" value="OMP_efflux"/>
</dbReference>
<keyword evidence="4" id="KW-1134">Transmembrane beta strand</keyword>
<dbReference type="PANTHER" id="PTHR30026">
    <property type="entry name" value="OUTER MEMBRANE PROTEIN TOLC"/>
    <property type="match status" value="1"/>
</dbReference>
<sequence>MKRLRTPVALMAVAVVVIAGGCAVIHPTDPYRQLKPPKSIERQTTVPTRESALPHDSLSLERAIEVALANNPGITAAAWEIERAAAQQNIAVGELLPRLYGTGSYVRNLDPQRLVAVRNLSDPAVFSRDIASADVVLQMPLFSSGRLINGVRAASLLELSAKHRFARSKEELVYNVTSVFYSILAQRRVVESVEFSQQTLQEHLKRVITLVESQKAALVDRLRTEVRLADVTQRLVQETNSLDIQHRLLANMLGLENDTALPAIQGELAPIVKTQELDTDTIFTVSRLDRDDYLAAKAGLEAQARTVDAARAAHWPTFSLQGSYGYRWAVEDEVRVSGASTSEDIGRIGIVFDLPFLEGGRVRAKVSVERARMAEQQARLRQLELQMQLEVETALLNRQAASNRLEATGKAVDQATESLRIEREKYELGRGAIVDVLDAQSALLDAQTNHYRALADLHISQAQLKLATGSDQ</sequence>
<dbReference type="InterPro" id="IPR051906">
    <property type="entry name" value="TolC-like"/>
</dbReference>
<keyword evidence="8" id="KW-0175">Coiled coil</keyword>
<keyword evidence="6" id="KW-0472">Membrane</keyword>
<comment type="caution">
    <text evidence="9">The sequence shown here is derived from an EMBL/GenBank/DDBJ whole genome shotgun (WGS) entry which is preliminary data.</text>
</comment>
<keyword evidence="7" id="KW-0998">Cell outer membrane</keyword>
<evidence type="ECO:0000256" key="8">
    <source>
        <dbReference type="SAM" id="Coils"/>
    </source>
</evidence>
<feature type="coiled-coil region" evidence="8">
    <location>
        <begin position="366"/>
        <end position="393"/>
    </location>
</feature>
<evidence type="ECO:0000256" key="3">
    <source>
        <dbReference type="ARBA" id="ARBA00022448"/>
    </source>
</evidence>
<dbReference type="GO" id="GO:0015288">
    <property type="term" value="F:porin activity"/>
    <property type="evidence" value="ECO:0007669"/>
    <property type="project" value="TreeGrafter"/>
</dbReference>
<evidence type="ECO:0000256" key="7">
    <source>
        <dbReference type="ARBA" id="ARBA00023237"/>
    </source>
</evidence>
<protein>
    <submittedName>
        <fullName evidence="9">TolC family protein</fullName>
    </submittedName>
</protein>
<accession>A0A419EYX4</accession>
<dbReference type="AlphaFoldDB" id="A0A419EYX4"/>
<evidence type="ECO:0000256" key="1">
    <source>
        <dbReference type="ARBA" id="ARBA00004442"/>
    </source>
</evidence>
<dbReference type="Pfam" id="PF02321">
    <property type="entry name" value="OEP"/>
    <property type="match status" value="2"/>
</dbReference>
<evidence type="ECO:0000256" key="6">
    <source>
        <dbReference type="ARBA" id="ARBA00023136"/>
    </source>
</evidence>
<proteinExistence type="inferred from homology"/>